<reference evidence="2" key="1">
    <citation type="submission" date="2017-12" db="EMBL/GenBank/DDBJ databases">
        <title>Gene loss provides genomic basis for host adaptation in cereal stripe rust fungi.</title>
        <authorList>
            <person name="Xia C."/>
        </authorList>
    </citation>
    <scope>NUCLEOTIDE SEQUENCE [LARGE SCALE GENOMIC DNA]</scope>
    <source>
        <strain evidence="2">93-210</strain>
    </source>
</reference>
<dbReference type="VEuPathDB" id="FungiDB:PSTT_15553"/>
<feature type="non-terminal residue" evidence="2">
    <location>
        <position position="1"/>
    </location>
</feature>
<keyword evidence="3" id="KW-1185">Reference proteome</keyword>
<protein>
    <submittedName>
        <fullName evidence="2">Uncharacterized protein</fullName>
    </submittedName>
</protein>
<dbReference type="AlphaFoldDB" id="A0A2S4UHI8"/>
<name>A0A2S4UHI8_9BASI</name>
<comment type="caution">
    <text evidence="2">The sequence shown here is derived from an EMBL/GenBank/DDBJ whole genome shotgun (WGS) entry which is preliminary data.</text>
</comment>
<gene>
    <name evidence="2" type="ORF">PSTT_15553</name>
</gene>
<accession>A0A2S4UHI8</accession>
<feature type="compositionally biased region" description="Low complexity" evidence="1">
    <location>
        <begin position="60"/>
        <end position="80"/>
    </location>
</feature>
<organism evidence="2 3">
    <name type="scientific">Puccinia striiformis</name>
    <dbReference type="NCBI Taxonomy" id="27350"/>
    <lineage>
        <taxon>Eukaryota</taxon>
        <taxon>Fungi</taxon>
        <taxon>Dikarya</taxon>
        <taxon>Basidiomycota</taxon>
        <taxon>Pucciniomycotina</taxon>
        <taxon>Pucciniomycetes</taxon>
        <taxon>Pucciniales</taxon>
        <taxon>Pucciniaceae</taxon>
        <taxon>Puccinia</taxon>
    </lineage>
</organism>
<evidence type="ECO:0000256" key="1">
    <source>
        <dbReference type="SAM" id="MobiDB-lite"/>
    </source>
</evidence>
<feature type="region of interest" description="Disordered" evidence="1">
    <location>
        <begin position="39"/>
        <end position="114"/>
    </location>
</feature>
<sequence>VNSGSTPIDTFDMATKAKFTSQTFSCGAVVPHTQPRLYRQASNTGISTNSATSIRGGGRVRSSSSPGSSSSTNSPTDYPSPNHPLMPNSRRSRSSTMMPEYPVENSPNQGLSREFGEVIIRFERERDGRGRLLGLGSADSSQK</sequence>
<evidence type="ECO:0000313" key="2">
    <source>
        <dbReference type="EMBL" id="POV96604.1"/>
    </source>
</evidence>
<evidence type="ECO:0000313" key="3">
    <source>
        <dbReference type="Proteomes" id="UP000239156"/>
    </source>
</evidence>
<dbReference type="EMBL" id="PKSL01000291">
    <property type="protein sequence ID" value="POV96604.1"/>
    <property type="molecule type" value="Genomic_DNA"/>
</dbReference>
<dbReference type="Proteomes" id="UP000239156">
    <property type="component" value="Unassembled WGS sequence"/>
</dbReference>
<proteinExistence type="predicted"/>
<feature type="region of interest" description="Disordered" evidence="1">
    <location>
        <begin position="124"/>
        <end position="143"/>
    </location>
</feature>
<dbReference type="VEuPathDB" id="FungiDB:PSHT_05063"/>
<feature type="compositionally biased region" description="Polar residues" evidence="1">
    <location>
        <begin position="40"/>
        <end position="51"/>
    </location>
</feature>